<dbReference type="AlphaFoldDB" id="A0A1M4VWV9"/>
<accession>A0A1M4VWV9</accession>
<dbReference type="STRING" id="1123243.SAMN02745190_01017"/>
<dbReference type="Proteomes" id="UP000184404">
    <property type="component" value="Unassembled WGS sequence"/>
</dbReference>
<dbReference type="Gene3D" id="3.40.50.12780">
    <property type="entry name" value="N-terminal domain of ligase-like"/>
    <property type="match status" value="1"/>
</dbReference>
<keyword evidence="2" id="KW-1185">Reference proteome</keyword>
<dbReference type="InterPro" id="IPR042099">
    <property type="entry name" value="ANL_N_sf"/>
</dbReference>
<protein>
    <submittedName>
        <fullName evidence="1">Phenylacetate-CoA ligase</fullName>
    </submittedName>
</protein>
<dbReference type="SUPFAM" id="SSF56801">
    <property type="entry name" value="Acetyl-CoA synthetase-like"/>
    <property type="match status" value="1"/>
</dbReference>
<dbReference type="PANTHER" id="PTHR43845">
    <property type="entry name" value="BLR5969 PROTEIN"/>
    <property type="match status" value="1"/>
</dbReference>
<keyword evidence="1" id="KW-0436">Ligase</keyword>
<evidence type="ECO:0000313" key="2">
    <source>
        <dbReference type="Proteomes" id="UP000184404"/>
    </source>
</evidence>
<dbReference type="PANTHER" id="PTHR43845:SF1">
    <property type="entry name" value="BLR5969 PROTEIN"/>
    <property type="match status" value="1"/>
</dbReference>
<proteinExistence type="predicted"/>
<reference evidence="1 2" key="1">
    <citation type="submission" date="2016-11" db="EMBL/GenBank/DDBJ databases">
        <authorList>
            <person name="Jaros S."/>
            <person name="Januszkiewicz K."/>
            <person name="Wedrychowicz H."/>
        </authorList>
    </citation>
    <scope>NUCLEOTIDE SEQUENCE [LARGE SCALE GENOMIC DNA]</scope>
    <source>
        <strain evidence="1 2">DSM 10502</strain>
    </source>
</reference>
<evidence type="ECO:0000313" key="1">
    <source>
        <dbReference type="EMBL" id="SHE73514.1"/>
    </source>
</evidence>
<dbReference type="GO" id="GO:0016874">
    <property type="term" value="F:ligase activity"/>
    <property type="evidence" value="ECO:0007669"/>
    <property type="project" value="UniProtKB-KW"/>
</dbReference>
<name>A0A1M4VWV9_9FIRM</name>
<organism evidence="1 2">
    <name type="scientific">Schwartzia succinivorans DSM 10502</name>
    <dbReference type="NCBI Taxonomy" id="1123243"/>
    <lineage>
        <taxon>Bacteria</taxon>
        <taxon>Bacillati</taxon>
        <taxon>Bacillota</taxon>
        <taxon>Negativicutes</taxon>
        <taxon>Selenomonadales</taxon>
        <taxon>Selenomonadaceae</taxon>
        <taxon>Schwartzia</taxon>
    </lineage>
</organism>
<gene>
    <name evidence="1" type="ORF">SAMN02745190_01017</name>
</gene>
<dbReference type="EMBL" id="FQUG01000004">
    <property type="protein sequence ID" value="SHE73514.1"/>
    <property type="molecule type" value="Genomic_DNA"/>
</dbReference>
<sequence>MLANREMEQINSEALKALQFERLHKTLEWAYSKSSFYRNKFDESECDPKQFESLTDIEKFPFTLSKELQQVSAMDLLTLPLSGVARISLWEHPQPTVHMYTINDIAANVEMTSRVLTAAGISRASIVGLLGDMADSGLFDAQQALEAIGAAAVPLSTDYERTLKLLEAAHVDTIIGSARRILRLVIQLQASGLEISNFPLHKILCLNETLQNPLKMHLEKRTGTEVYDLFSSAEFGCIGMFFQCEGHVGQHIQQDYFYPEIVAFGGNEVIHEFNCMGELVLTTLTAEAMPLIRYRTGQAVMITDEPCTCGRTFIRIITPMSSF</sequence>